<reference evidence="2 3" key="1">
    <citation type="submission" date="2023-08" db="EMBL/GenBank/DDBJ databases">
        <authorList>
            <person name="Palmer J.M."/>
        </authorList>
    </citation>
    <scope>NUCLEOTIDE SEQUENCE [LARGE SCALE GENOMIC DNA]</scope>
    <source>
        <strain evidence="2 3">TWF481</strain>
    </source>
</reference>
<protein>
    <submittedName>
        <fullName evidence="2">Uncharacterized protein</fullName>
    </submittedName>
</protein>
<feature type="region of interest" description="Disordered" evidence="1">
    <location>
        <begin position="385"/>
        <end position="408"/>
    </location>
</feature>
<keyword evidence="3" id="KW-1185">Reference proteome</keyword>
<dbReference type="AlphaFoldDB" id="A0AAV9WJ17"/>
<comment type="caution">
    <text evidence="2">The sequence shown here is derived from an EMBL/GenBank/DDBJ whole genome shotgun (WGS) entry which is preliminary data.</text>
</comment>
<feature type="compositionally biased region" description="Basic and acidic residues" evidence="1">
    <location>
        <begin position="38"/>
        <end position="48"/>
    </location>
</feature>
<evidence type="ECO:0000256" key="1">
    <source>
        <dbReference type="SAM" id="MobiDB-lite"/>
    </source>
</evidence>
<gene>
    <name evidence="2" type="ORF">TWF481_003739</name>
</gene>
<accession>A0AAV9WJ17</accession>
<dbReference type="Pfam" id="PF14441">
    <property type="entry name" value="OTT_1508_deam"/>
    <property type="match status" value="1"/>
</dbReference>
<organism evidence="2 3">
    <name type="scientific">Arthrobotrys musiformis</name>
    <dbReference type="NCBI Taxonomy" id="47236"/>
    <lineage>
        <taxon>Eukaryota</taxon>
        <taxon>Fungi</taxon>
        <taxon>Dikarya</taxon>
        <taxon>Ascomycota</taxon>
        <taxon>Pezizomycotina</taxon>
        <taxon>Orbiliomycetes</taxon>
        <taxon>Orbiliales</taxon>
        <taxon>Orbiliaceae</taxon>
        <taxon>Arthrobotrys</taxon>
    </lineage>
</organism>
<dbReference type="InterPro" id="IPR027796">
    <property type="entry name" value="OTT_1508_deam-like"/>
</dbReference>
<proteinExistence type="predicted"/>
<feature type="region of interest" description="Disordered" evidence="1">
    <location>
        <begin position="424"/>
        <end position="507"/>
    </location>
</feature>
<feature type="region of interest" description="Disordered" evidence="1">
    <location>
        <begin position="1"/>
        <end position="48"/>
    </location>
</feature>
<name>A0AAV9WJ17_9PEZI</name>
<dbReference type="Proteomes" id="UP001370758">
    <property type="component" value="Unassembled WGS sequence"/>
</dbReference>
<sequence length="759" mass="85952">MNEREDEGKLVAGLSEVARGKMRKTVHENMKEEEEEREKEREKERKDRMEKDRRLFFTQCCMVSRLQCDKAAEDGKRELRELRGFAKRWKQDRAENEELNKHLDSLAFLLVKRPGECIAVAIVGYSVNKIELVAQAAEERFFPAACREHLGLAAIRDHAMVIFRALKECRSLDREDPHGFPVLKKLVRIQVDYSAEKICDRVLQVKKFTEKVAGFELPSWASMEVGWSVPRDIFSLPSVRRSDGEDLGAGVHRQLYGKFVKRHASISLPPLEAMMVLNRQNFDFWTSIFVGFLEVLWKEVLKLNTAVLKVEREKQIETVVPLLGIMEILATSSHLFRHLVEVITRALDGEGRRAKEEEKKKMAKLDALGGLQQPEALDTRLQGTVDEPSTSAGVMGPGPSNPTPRKRDWFKNTFKKVAPGTIMDRLTSRRGRPKVIPNHVQDILEDSSRPSSRGKAGPLQGTETRGPGGQLGRGHDPTLENQESFGPFGGSGSRISSRGASQKDSVAGSFFEEGQGEETCDEAEGAAAVLSLSTDFSILWLVSEHLMSIRSILGSEMIRKLVSAKELNLEVLPYDEEEPVDVKCESLRETLYCLLKTDEDGTKEDKADIFIAHVGARAKEVPKISELMALDTELPTIEAPIHAELRLFSHLQRWRDAGKYYYPYIGISKPPCLGCEVVLLWEGDHLLFTREGHAHVYTSSLPKGISEFHLQWIVEKMAEKVCGDSRYGIERHAKEEYVPKHRFGRPFKSRLEDPDWQVK</sequence>
<evidence type="ECO:0000313" key="2">
    <source>
        <dbReference type="EMBL" id="KAK6508972.1"/>
    </source>
</evidence>
<dbReference type="EMBL" id="JAVHJL010000002">
    <property type="protein sequence ID" value="KAK6508972.1"/>
    <property type="molecule type" value="Genomic_DNA"/>
</dbReference>
<evidence type="ECO:0000313" key="3">
    <source>
        <dbReference type="Proteomes" id="UP001370758"/>
    </source>
</evidence>